<reference evidence="2 3" key="1">
    <citation type="journal article" date="2014" name="BMC Genomics">
        <title>Genome sequencing of four Aureobasidium pullulans varieties: biotechnological potential, stress tolerance, and description of new species.</title>
        <authorList>
            <person name="Gostin Ar C."/>
            <person name="Ohm R.A."/>
            <person name="Kogej T."/>
            <person name="Sonjak S."/>
            <person name="Turk M."/>
            <person name="Zajc J."/>
            <person name="Zalar P."/>
            <person name="Grube M."/>
            <person name="Sun H."/>
            <person name="Han J."/>
            <person name="Sharma A."/>
            <person name="Chiniquy J."/>
            <person name="Ngan C.Y."/>
            <person name="Lipzen A."/>
            <person name="Barry K."/>
            <person name="Grigoriev I.V."/>
            <person name="Gunde-Cimerman N."/>
        </authorList>
    </citation>
    <scope>NUCLEOTIDE SEQUENCE [LARGE SCALE GENOMIC DNA]</scope>
    <source>
        <strain evidence="2 3">CBS 110374</strain>
    </source>
</reference>
<name>A0A074VY97_AURM1</name>
<dbReference type="Proteomes" id="UP000030672">
    <property type="component" value="Unassembled WGS sequence"/>
</dbReference>
<feature type="region of interest" description="Disordered" evidence="1">
    <location>
        <begin position="145"/>
        <end position="183"/>
    </location>
</feature>
<dbReference type="EMBL" id="KL584833">
    <property type="protein sequence ID" value="KEQ62652.1"/>
    <property type="molecule type" value="Genomic_DNA"/>
</dbReference>
<protein>
    <submittedName>
        <fullName evidence="2">Uncharacterized protein</fullName>
    </submittedName>
</protein>
<accession>A0A074VY97</accession>
<dbReference type="HOGENOM" id="CLU_1160904_0_0_1"/>
<gene>
    <name evidence="2" type="ORF">M437DRAFT_65918</name>
</gene>
<evidence type="ECO:0000256" key="1">
    <source>
        <dbReference type="SAM" id="MobiDB-lite"/>
    </source>
</evidence>
<feature type="compositionally biased region" description="Low complexity" evidence="1">
    <location>
        <begin position="167"/>
        <end position="183"/>
    </location>
</feature>
<organism evidence="2 3">
    <name type="scientific">Aureobasidium melanogenum (strain CBS 110374)</name>
    <name type="common">Aureobasidium pullulans var. melanogenum</name>
    <dbReference type="NCBI Taxonomy" id="1043003"/>
    <lineage>
        <taxon>Eukaryota</taxon>
        <taxon>Fungi</taxon>
        <taxon>Dikarya</taxon>
        <taxon>Ascomycota</taxon>
        <taxon>Pezizomycotina</taxon>
        <taxon>Dothideomycetes</taxon>
        <taxon>Dothideomycetidae</taxon>
        <taxon>Dothideales</taxon>
        <taxon>Saccotheciaceae</taxon>
        <taxon>Aureobasidium</taxon>
    </lineage>
</organism>
<dbReference type="RefSeq" id="XP_040879675.1">
    <property type="nucleotide sequence ID" value="XM_041024659.1"/>
</dbReference>
<sequence>MATIGFHCSIADSAKWAVAVNLCHGQGGIPDHGMVAAKVELIDLIMPELNALDEPDVAPAAARLHYIVNRLNESLGGDRVLKICDNNDPHLALFLAEHEDERFILVTSILGRWYAILRPTTISPESDSSTTSSVTSLTSDFVGVSLEPSVGPESPPASDSGGASLNSPVGSESPSASSDGISAVSSSATHDTITWENSYDNDEGHSYFVPFDSDLGRSSFWGRIYFGNEGDDGPNYGPF</sequence>
<dbReference type="AlphaFoldDB" id="A0A074VY97"/>
<dbReference type="GeneID" id="63918032"/>
<evidence type="ECO:0000313" key="3">
    <source>
        <dbReference type="Proteomes" id="UP000030672"/>
    </source>
</evidence>
<proteinExistence type="predicted"/>
<keyword evidence="3" id="KW-1185">Reference proteome</keyword>
<evidence type="ECO:0000313" key="2">
    <source>
        <dbReference type="EMBL" id="KEQ62652.1"/>
    </source>
</evidence>